<organism evidence="1 2">
    <name type="scientific">Dichomitus squalens</name>
    <dbReference type="NCBI Taxonomy" id="114155"/>
    <lineage>
        <taxon>Eukaryota</taxon>
        <taxon>Fungi</taxon>
        <taxon>Dikarya</taxon>
        <taxon>Basidiomycota</taxon>
        <taxon>Agaricomycotina</taxon>
        <taxon>Agaricomycetes</taxon>
        <taxon>Polyporales</taxon>
        <taxon>Polyporaceae</taxon>
        <taxon>Dichomitus</taxon>
    </lineage>
</organism>
<dbReference type="Proteomes" id="UP000292082">
    <property type="component" value="Unassembled WGS sequence"/>
</dbReference>
<dbReference type="AlphaFoldDB" id="A0A4Q9PM57"/>
<protein>
    <submittedName>
        <fullName evidence="1">Uncharacterized protein</fullName>
    </submittedName>
</protein>
<reference evidence="1 2" key="1">
    <citation type="submission" date="2019-01" db="EMBL/GenBank/DDBJ databases">
        <title>Draft genome sequences of three monokaryotic isolates of the white-rot basidiomycete fungus Dichomitus squalens.</title>
        <authorList>
            <consortium name="DOE Joint Genome Institute"/>
            <person name="Lopez S.C."/>
            <person name="Andreopoulos B."/>
            <person name="Pangilinan J."/>
            <person name="Lipzen A."/>
            <person name="Riley R."/>
            <person name="Ahrendt S."/>
            <person name="Ng V."/>
            <person name="Barry K."/>
            <person name="Daum C."/>
            <person name="Grigoriev I.V."/>
            <person name="Hilden K.S."/>
            <person name="Makela M.R."/>
            <person name="de Vries R.P."/>
        </authorList>
    </citation>
    <scope>NUCLEOTIDE SEQUENCE [LARGE SCALE GENOMIC DNA]</scope>
    <source>
        <strain evidence="1 2">CBS 464.89</strain>
    </source>
</reference>
<evidence type="ECO:0000313" key="1">
    <source>
        <dbReference type="EMBL" id="TBU55235.1"/>
    </source>
</evidence>
<accession>A0A4Q9PM57</accession>
<dbReference type="EMBL" id="ML145172">
    <property type="protein sequence ID" value="TBU55235.1"/>
    <property type="molecule type" value="Genomic_DNA"/>
</dbReference>
<keyword evidence="2" id="KW-1185">Reference proteome</keyword>
<gene>
    <name evidence="1" type="ORF">BD310DRAFT_979730</name>
</gene>
<proteinExistence type="predicted"/>
<evidence type="ECO:0000313" key="2">
    <source>
        <dbReference type="Proteomes" id="UP000292082"/>
    </source>
</evidence>
<name>A0A4Q9PM57_9APHY</name>
<sequence length="101" mass="11033">MEGWRLPKPAKFRTHITTIRTCAPGTIRSARSLSLSSSSKVTEPISAQPQQRFSGMALPVAEFLANNVLCLLDNHKDDSKQIPPVPLVTGSRTYPTSWAGL</sequence>